<reference evidence="1 2" key="1">
    <citation type="journal article" date="2014" name="BMC Genomics">
        <title>Comparative genome sequencing reveals chemotype-specific gene clusters in the toxigenic black mold Stachybotrys.</title>
        <authorList>
            <person name="Semeiks J."/>
            <person name="Borek D."/>
            <person name="Otwinowski Z."/>
            <person name="Grishin N.V."/>
        </authorList>
    </citation>
    <scope>NUCLEOTIDE SEQUENCE [LARGE SCALE GENOMIC DNA]</scope>
    <source>
        <strain evidence="1 2">IBT 40285</strain>
    </source>
</reference>
<proteinExistence type="predicted"/>
<evidence type="ECO:0000313" key="1">
    <source>
        <dbReference type="EMBL" id="KFA68554.1"/>
    </source>
</evidence>
<organism evidence="1 2">
    <name type="scientific">Stachybotrys chlorohalonatus (strain IBT 40285)</name>
    <dbReference type="NCBI Taxonomy" id="1283841"/>
    <lineage>
        <taxon>Eukaryota</taxon>
        <taxon>Fungi</taxon>
        <taxon>Dikarya</taxon>
        <taxon>Ascomycota</taxon>
        <taxon>Pezizomycotina</taxon>
        <taxon>Sordariomycetes</taxon>
        <taxon>Hypocreomycetidae</taxon>
        <taxon>Hypocreales</taxon>
        <taxon>Stachybotryaceae</taxon>
        <taxon>Stachybotrys</taxon>
    </lineage>
</organism>
<dbReference type="Proteomes" id="UP000028524">
    <property type="component" value="Unassembled WGS sequence"/>
</dbReference>
<dbReference type="EMBL" id="KL659824">
    <property type="protein sequence ID" value="KFA68554.1"/>
    <property type="molecule type" value="Genomic_DNA"/>
</dbReference>
<dbReference type="InParanoid" id="A0A084QX69"/>
<sequence length="100" mass="11391">MPTYKNKLVSLQAILINTLGSPKDQSQPASPHRMRRINYPRPLILLSGRALWHGRQIKKTSDPGPFHRTTTFLMPIVALILNPSRWMSLSQHPRLTAVPM</sequence>
<gene>
    <name evidence="1" type="ORF">S40285_10467</name>
</gene>
<name>A0A084QX69_STAC4</name>
<evidence type="ECO:0000313" key="2">
    <source>
        <dbReference type="Proteomes" id="UP000028524"/>
    </source>
</evidence>
<dbReference type="HOGENOM" id="CLU_2307890_0_0_1"/>
<protein>
    <submittedName>
        <fullName evidence="1">Uncharacterized protein</fullName>
    </submittedName>
</protein>
<keyword evidence="2" id="KW-1185">Reference proteome</keyword>
<accession>A0A084QX69</accession>
<dbReference type="AlphaFoldDB" id="A0A084QX69"/>